<feature type="signal peptide" evidence="2">
    <location>
        <begin position="1"/>
        <end position="34"/>
    </location>
</feature>
<evidence type="ECO:0000256" key="1">
    <source>
        <dbReference type="SAM" id="MobiDB-lite"/>
    </source>
</evidence>
<dbReference type="KEGG" id="nhu:H0264_29935"/>
<dbReference type="EMBL" id="CP059399">
    <property type="protein sequence ID" value="QLY29446.1"/>
    <property type="molecule type" value="Genomic_DNA"/>
</dbReference>
<sequence>MTRTHVTRKLLGAAGAAAFTAMAGSALVAGPAQAGVEDLSVIGLNPGTACAVSTGCAIHTTLTGTGKLDQVEFLVDGQVIGTSWPATVNGAVTASYPWWPEHDGAYSVGVRQGLSSVTIVYTVGKVGLCSVIPGSASSGSAGSGSASGSFGSGSAGSGSAGTGSGTGSGC</sequence>
<protein>
    <recommendedName>
        <fullName evidence="5">Ig-like domain-containing protein</fullName>
    </recommendedName>
</protein>
<proteinExistence type="predicted"/>
<evidence type="ECO:0000256" key="2">
    <source>
        <dbReference type="SAM" id="SignalP"/>
    </source>
</evidence>
<dbReference type="PROSITE" id="PS51318">
    <property type="entry name" value="TAT"/>
    <property type="match status" value="1"/>
</dbReference>
<accession>A0A7D6Z0H9</accession>
<dbReference type="Proteomes" id="UP000515512">
    <property type="component" value="Chromosome"/>
</dbReference>
<keyword evidence="2" id="KW-0732">Signal</keyword>
<evidence type="ECO:0000313" key="4">
    <source>
        <dbReference type="Proteomes" id="UP000515512"/>
    </source>
</evidence>
<feature type="chain" id="PRO_5028167656" description="Ig-like domain-containing protein" evidence="2">
    <location>
        <begin position="35"/>
        <end position="170"/>
    </location>
</feature>
<keyword evidence="4" id="KW-1185">Reference proteome</keyword>
<feature type="region of interest" description="Disordered" evidence="1">
    <location>
        <begin position="147"/>
        <end position="170"/>
    </location>
</feature>
<name>A0A7D6Z0H9_9NOCA</name>
<gene>
    <name evidence="3" type="ORF">H0264_29935</name>
</gene>
<evidence type="ECO:0008006" key="5">
    <source>
        <dbReference type="Google" id="ProtNLM"/>
    </source>
</evidence>
<dbReference type="RefSeq" id="WP_181580650.1">
    <property type="nucleotide sequence ID" value="NZ_CP059399.1"/>
</dbReference>
<organism evidence="3 4">
    <name type="scientific">Nocardia huaxiensis</name>
    <dbReference type="NCBI Taxonomy" id="2755382"/>
    <lineage>
        <taxon>Bacteria</taxon>
        <taxon>Bacillati</taxon>
        <taxon>Actinomycetota</taxon>
        <taxon>Actinomycetes</taxon>
        <taxon>Mycobacteriales</taxon>
        <taxon>Nocardiaceae</taxon>
        <taxon>Nocardia</taxon>
    </lineage>
</organism>
<evidence type="ECO:0000313" key="3">
    <source>
        <dbReference type="EMBL" id="QLY29446.1"/>
    </source>
</evidence>
<feature type="compositionally biased region" description="Gly residues" evidence="1">
    <location>
        <begin position="150"/>
        <end position="170"/>
    </location>
</feature>
<dbReference type="InterPro" id="IPR006311">
    <property type="entry name" value="TAT_signal"/>
</dbReference>
<dbReference type="AlphaFoldDB" id="A0A7D6Z0H9"/>
<reference evidence="3 4" key="1">
    <citation type="submission" date="2020-07" db="EMBL/GenBank/DDBJ databases">
        <authorList>
            <person name="Zhuang K."/>
            <person name="Ran Y."/>
        </authorList>
    </citation>
    <scope>NUCLEOTIDE SEQUENCE [LARGE SCALE GENOMIC DNA]</scope>
    <source>
        <strain evidence="3 4">WCH-YHL-001</strain>
    </source>
</reference>